<dbReference type="SUPFAM" id="SSF46785">
    <property type="entry name" value="Winged helix' DNA-binding domain"/>
    <property type="match status" value="1"/>
</dbReference>
<dbReference type="InterPro" id="IPR036388">
    <property type="entry name" value="WH-like_DNA-bd_sf"/>
</dbReference>
<keyword evidence="2" id="KW-1185">Reference proteome</keyword>
<dbReference type="EMBL" id="NFZW01000027">
    <property type="protein sequence ID" value="RFA32601.1"/>
    <property type="molecule type" value="Genomic_DNA"/>
</dbReference>
<dbReference type="AlphaFoldDB" id="A0A3E0WKD6"/>
<evidence type="ECO:0000313" key="1">
    <source>
        <dbReference type="EMBL" id="RFA32601.1"/>
    </source>
</evidence>
<protein>
    <submittedName>
        <fullName evidence="1">MarR family transcriptional regulator</fullName>
    </submittedName>
</protein>
<organism evidence="1 2">
    <name type="scientific">Alkalilimnicola ehrlichii</name>
    <dbReference type="NCBI Taxonomy" id="351052"/>
    <lineage>
        <taxon>Bacteria</taxon>
        <taxon>Pseudomonadati</taxon>
        <taxon>Pseudomonadota</taxon>
        <taxon>Gammaproteobacteria</taxon>
        <taxon>Chromatiales</taxon>
        <taxon>Ectothiorhodospiraceae</taxon>
        <taxon>Alkalilimnicola</taxon>
    </lineage>
</organism>
<accession>A0A3E0WKD6</accession>
<reference evidence="2" key="1">
    <citation type="submission" date="2017-05" db="EMBL/GenBank/DDBJ databases">
        <authorList>
            <person name="Sharma S."/>
            <person name="Sidhu C."/>
            <person name="Pinnaka A.K."/>
        </authorList>
    </citation>
    <scope>NUCLEOTIDE SEQUENCE [LARGE SCALE GENOMIC DNA]</scope>
    <source>
        <strain evidence="2">AK93</strain>
    </source>
</reference>
<gene>
    <name evidence="1" type="ORF">CAL65_19180</name>
</gene>
<proteinExistence type="predicted"/>
<sequence length="223" mass="24700">MPSKGFENTAPPSRPVGDRLLTLLKTRGAQSASELGRHIGSSSENARQQLIKLAAEGLVEARPERQGVGRPTAVWRLTDAGHQRFPDAHAELTVQLIDSVRETLGASALERLVNAREQETLATYRAELKGLNSLRERVARLAELRAREGYMAEWRESEDGSLLFIENHCPICAAAKACKGFCSAELNVFRAVLGSEVQVSRTEHILAGERRCTYRIEPKQQKD</sequence>
<name>A0A3E0WKD6_9GAMM</name>
<dbReference type="Proteomes" id="UP000256763">
    <property type="component" value="Unassembled WGS sequence"/>
</dbReference>
<dbReference type="RefSeq" id="WP_116303788.1">
    <property type="nucleotide sequence ID" value="NZ_NFZV01000028.1"/>
</dbReference>
<dbReference type="OrthoDB" id="155998at2"/>
<comment type="caution">
    <text evidence="1">The sequence shown here is derived from an EMBL/GenBank/DDBJ whole genome shotgun (WGS) entry which is preliminary data.</text>
</comment>
<dbReference type="Gene3D" id="1.10.10.10">
    <property type="entry name" value="Winged helix-like DNA-binding domain superfamily/Winged helix DNA-binding domain"/>
    <property type="match status" value="1"/>
</dbReference>
<dbReference type="InterPro" id="IPR036390">
    <property type="entry name" value="WH_DNA-bd_sf"/>
</dbReference>
<evidence type="ECO:0000313" key="2">
    <source>
        <dbReference type="Proteomes" id="UP000256763"/>
    </source>
</evidence>